<dbReference type="InterPro" id="IPR052523">
    <property type="entry name" value="Trichothecene_AcTrans"/>
</dbReference>
<dbReference type="InterPro" id="IPR016181">
    <property type="entry name" value="Acyl_CoA_acyltransferase"/>
</dbReference>
<dbReference type="AlphaFoldDB" id="A0A6A6G4R1"/>
<dbReference type="OrthoDB" id="2115692at2759"/>
<proteinExistence type="predicted"/>
<organism evidence="2 3">
    <name type="scientific">Elsinoe ampelina</name>
    <dbReference type="NCBI Taxonomy" id="302913"/>
    <lineage>
        <taxon>Eukaryota</taxon>
        <taxon>Fungi</taxon>
        <taxon>Dikarya</taxon>
        <taxon>Ascomycota</taxon>
        <taxon>Pezizomycotina</taxon>
        <taxon>Dothideomycetes</taxon>
        <taxon>Dothideomycetidae</taxon>
        <taxon>Myriangiales</taxon>
        <taxon>Elsinoaceae</taxon>
        <taxon>Elsinoe</taxon>
    </lineage>
</organism>
<feature type="domain" description="N-acetyltransferase" evidence="1">
    <location>
        <begin position="7"/>
        <end position="203"/>
    </location>
</feature>
<dbReference type="EMBL" id="ML992512">
    <property type="protein sequence ID" value="KAF2220741.1"/>
    <property type="molecule type" value="Genomic_DNA"/>
</dbReference>
<dbReference type="GO" id="GO:0016747">
    <property type="term" value="F:acyltransferase activity, transferring groups other than amino-acyl groups"/>
    <property type="evidence" value="ECO:0007669"/>
    <property type="project" value="InterPro"/>
</dbReference>
<gene>
    <name evidence="2" type="ORF">BDZ85DRAFT_267075</name>
</gene>
<keyword evidence="3" id="KW-1185">Reference proteome</keyword>
<name>A0A6A6G4R1_9PEZI</name>
<reference evidence="3" key="1">
    <citation type="journal article" date="2020" name="Stud. Mycol.">
        <title>101 Dothideomycetes genomes: A test case for predicting lifestyles and emergence of pathogens.</title>
        <authorList>
            <person name="Haridas S."/>
            <person name="Albert R."/>
            <person name="Binder M."/>
            <person name="Bloem J."/>
            <person name="LaButti K."/>
            <person name="Salamov A."/>
            <person name="Andreopoulos B."/>
            <person name="Baker S."/>
            <person name="Barry K."/>
            <person name="Bills G."/>
            <person name="Bluhm B."/>
            <person name="Cannon C."/>
            <person name="Castanera R."/>
            <person name="Culley D."/>
            <person name="Daum C."/>
            <person name="Ezra D."/>
            <person name="Gonzalez J."/>
            <person name="Henrissat B."/>
            <person name="Kuo A."/>
            <person name="Liang C."/>
            <person name="Lipzen A."/>
            <person name="Lutzoni F."/>
            <person name="Magnuson J."/>
            <person name="Mondo S."/>
            <person name="Nolan M."/>
            <person name="Ohm R."/>
            <person name="Pangilinan J."/>
            <person name="Park H.-J."/>
            <person name="Ramirez L."/>
            <person name="Alfaro M."/>
            <person name="Sun H."/>
            <person name="Tritt A."/>
            <person name="Yoshinaga Y."/>
            <person name="Zwiers L.-H."/>
            <person name="Turgeon B."/>
            <person name="Goodwin S."/>
            <person name="Spatafora J."/>
            <person name="Crous P."/>
            <person name="Grigoriev I."/>
        </authorList>
    </citation>
    <scope>NUCLEOTIDE SEQUENCE [LARGE SCALE GENOMIC DNA]</scope>
    <source>
        <strain evidence="3">CECT 20119</strain>
    </source>
</reference>
<dbReference type="InterPro" id="IPR000182">
    <property type="entry name" value="GNAT_dom"/>
</dbReference>
<dbReference type="Gene3D" id="3.40.630.30">
    <property type="match status" value="1"/>
</dbReference>
<dbReference type="Proteomes" id="UP000799538">
    <property type="component" value="Unassembled WGS sequence"/>
</dbReference>
<dbReference type="SUPFAM" id="SSF55729">
    <property type="entry name" value="Acyl-CoA N-acyltransferases (Nat)"/>
    <property type="match status" value="1"/>
</dbReference>
<evidence type="ECO:0000313" key="2">
    <source>
        <dbReference type="EMBL" id="KAF2220741.1"/>
    </source>
</evidence>
<evidence type="ECO:0000313" key="3">
    <source>
        <dbReference type="Proteomes" id="UP000799538"/>
    </source>
</evidence>
<sequence length="214" mass="24580">MASPPPFTLSRVDERDFAEIIEVQYRSFPDPWVRDVFVGPDTPENKERLRKEHIQRSKDEPQDYWIKVTDKTTGKIIAASNWKINPSIVPDHDKYEPTEFSWLQNDPKKLEKASNYIRTMIETRKKCFTEPYVQLYMCCTDPAYARRGAGSMMLKWGVDLADQLFLPAWVEASEAGSMLYQTHGFAIHVKKEGSGTLMYRPARPSTIEGGKSAP</sequence>
<protein>
    <recommendedName>
        <fullName evidence="1">N-acetyltransferase domain-containing protein</fullName>
    </recommendedName>
</protein>
<dbReference type="PANTHER" id="PTHR42791">
    <property type="entry name" value="GNAT FAMILY ACETYLTRANSFERASE"/>
    <property type="match status" value="1"/>
</dbReference>
<accession>A0A6A6G4R1</accession>
<dbReference type="PANTHER" id="PTHR42791:SF14">
    <property type="entry name" value="N-ACETYLTRANSFERASE DOMAIN-CONTAINING PROTEIN"/>
    <property type="match status" value="1"/>
</dbReference>
<dbReference type="PROSITE" id="PS51186">
    <property type="entry name" value="GNAT"/>
    <property type="match status" value="1"/>
</dbReference>
<evidence type="ECO:0000259" key="1">
    <source>
        <dbReference type="PROSITE" id="PS51186"/>
    </source>
</evidence>